<evidence type="ECO:0000259" key="1">
    <source>
        <dbReference type="Pfam" id="PF10686"/>
    </source>
</evidence>
<name>A0A7W6R255_9HYPH</name>
<dbReference type="InterPro" id="IPR019627">
    <property type="entry name" value="YAcAr"/>
</dbReference>
<dbReference type="Proteomes" id="UP000540909">
    <property type="component" value="Unassembled WGS sequence"/>
</dbReference>
<gene>
    <name evidence="2" type="ORF">GGD57_001631</name>
</gene>
<proteinExistence type="predicted"/>
<comment type="caution">
    <text evidence="2">The sequence shown here is derived from an EMBL/GenBank/DDBJ whole genome shotgun (WGS) entry which is preliminary data.</text>
</comment>
<reference evidence="2 3" key="1">
    <citation type="submission" date="2020-08" db="EMBL/GenBank/DDBJ databases">
        <title>Genomic Encyclopedia of Type Strains, Phase IV (KMG-V): Genome sequencing to study the core and pangenomes of soil and plant-associated prokaryotes.</title>
        <authorList>
            <person name="Whitman W."/>
        </authorList>
    </citation>
    <scope>NUCLEOTIDE SEQUENCE [LARGE SCALE GENOMIC DNA]</scope>
    <source>
        <strain evidence="2 3">SEMIA 4089</strain>
    </source>
</reference>
<protein>
    <recommendedName>
        <fullName evidence="1">YspA cpYpsA-related SLOG domain-containing protein</fullName>
    </recommendedName>
</protein>
<evidence type="ECO:0000313" key="2">
    <source>
        <dbReference type="EMBL" id="MBB4235073.1"/>
    </source>
</evidence>
<dbReference type="AlphaFoldDB" id="A0A7W6R255"/>
<dbReference type="Pfam" id="PF10686">
    <property type="entry name" value="YAcAr"/>
    <property type="match status" value="1"/>
</dbReference>
<organism evidence="2 3">
    <name type="scientific">Rhizobium esperanzae</name>
    <dbReference type="NCBI Taxonomy" id="1967781"/>
    <lineage>
        <taxon>Bacteria</taxon>
        <taxon>Pseudomonadati</taxon>
        <taxon>Pseudomonadota</taxon>
        <taxon>Alphaproteobacteria</taxon>
        <taxon>Hyphomicrobiales</taxon>
        <taxon>Rhizobiaceae</taxon>
        <taxon>Rhizobium/Agrobacterium group</taxon>
        <taxon>Rhizobium</taxon>
    </lineage>
</organism>
<dbReference type="EMBL" id="JACIFY010000004">
    <property type="protein sequence ID" value="MBB4235073.1"/>
    <property type="molecule type" value="Genomic_DNA"/>
</dbReference>
<sequence length="85" mass="9376">MSVLIEGEARGLDVRAKAWAQRRGIVVDPYPADWDNLGKAAGGIRNQWMIDDGKPDYGMVFPGGRGTADMRRRLIAAGISFEEVR</sequence>
<accession>A0A7W6R255</accession>
<feature type="domain" description="YspA cpYpsA-related SLOG" evidence="1">
    <location>
        <begin position="2"/>
        <end position="35"/>
    </location>
</feature>
<evidence type="ECO:0000313" key="3">
    <source>
        <dbReference type="Proteomes" id="UP000540909"/>
    </source>
</evidence>